<feature type="active site" description="Proton acceptor; specific for (R)-substrate epimerization" evidence="5">
    <location>
        <position position="147"/>
    </location>
</feature>
<evidence type="ECO:0000256" key="4">
    <source>
        <dbReference type="ARBA" id="ARBA00023235"/>
    </source>
</evidence>
<feature type="binding site" evidence="6">
    <location>
        <position position="172"/>
    </location>
    <ligand>
        <name>Mg(2+)</name>
        <dbReference type="ChEBI" id="CHEBI:18420"/>
    </ligand>
</feature>
<dbReference type="InterPro" id="IPR029017">
    <property type="entry name" value="Enolase-like_N"/>
</dbReference>
<feature type="binding site" evidence="6">
    <location>
        <position position="198"/>
    </location>
    <ligand>
        <name>Mg(2+)</name>
        <dbReference type="ChEBI" id="CHEBI:18420"/>
    </ligand>
</feature>
<dbReference type="InterPro" id="IPR013342">
    <property type="entry name" value="Mandelate_racemase_C"/>
</dbReference>
<dbReference type="SMART" id="SM00922">
    <property type="entry name" value="MR_MLE"/>
    <property type="match status" value="1"/>
</dbReference>
<dbReference type="InterPro" id="IPR029065">
    <property type="entry name" value="Enolase_C-like"/>
</dbReference>
<dbReference type="InterPro" id="IPR034593">
    <property type="entry name" value="DgoD-like"/>
</dbReference>
<proteinExistence type="inferred from homology"/>
<dbReference type="CDD" id="cd03319">
    <property type="entry name" value="L-Ala-DL-Glu_epimerase"/>
    <property type="match status" value="1"/>
</dbReference>
<gene>
    <name evidence="9" type="ORF">F3N42_00285</name>
</gene>
<dbReference type="Pfam" id="PF13378">
    <property type="entry name" value="MR_MLE_C"/>
    <property type="match status" value="1"/>
</dbReference>
<dbReference type="GO" id="GO:0016855">
    <property type="term" value="F:racemase and epimerase activity, acting on amino acids and derivatives"/>
    <property type="evidence" value="ECO:0007669"/>
    <property type="project" value="UniProtKB-UniRule"/>
</dbReference>
<evidence type="ECO:0000313" key="9">
    <source>
        <dbReference type="EMBL" id="KAA9134023.1"/>
    </source>
</evidence>
<dbReference type="InterPro" id="IPR013341">
    <property type="entry name" value="Mandelate_racemase_N_dom"/>
</dbReference>
<feature type="domain" description="Mandelate racemase/muconate lactonizing enzyme C-terminal" evidence="8">
    <location>
        <begin position="129"/>
        <end position="219"/>
    </location>
</feature>
<dbReference type="Gene3D" id="3.20.20.120">
    <property type="entry name" value="Enolase-like C-terminal domain"/>
    <property type="match status" value="1"/>
</dbReference>
<dbReference type="InterPro" id="IPR018110">
    <property type="entry name" value="Mandel_Rmase/mucon_lact_enz_CS"/>
</dbReference>
<dbReference type="SUPFAM" id="SSF51604">
    <property type="entry name" value="Enolase C-terminal domain-like"/>
    <property type="match status" value="1"/>
</dbReference>
<keyword evidence="4 7" id="KW-0413">Isomerase</keyword>
<keyword evidence="3 6" id="KW-0460">Magnesium</keyword>
<keyword evidence="2 6" id="KW-0479">Metal-binding</keyword>
<evidence type="ECO:0000313" key="10">
    <source>
        <dbReference type="Proteomes" id="UP000325372"/>
    </source>
</evidence>
<sequence>MREIKFHTETWNLKQPFIITGHVFTSVDTLVVTLTEGEHSGRGEGAGVYYMDDDVAHMLAQAESVSDALRQGAGRQELLDLLPAGGARNAIDCALWDLEAKQRGQRAWALADVHPGATTTFETVGIDTPEKMAEQAAALASPRIKVKLNGELPLERISAVRAARPDAEIIVDVNQGWTFAQLQDLAPRFRDLGVAMIEQPLPRGGDAELEGYSPPVPLGADESCLHTGEFEAAARRYQVINIKLDKAGGLTEGLRLADMAIDRGLEVMVGNMVGTSLAMAPGYVLAQMCRFVDLDGALFLERDRDPGMSYHQGRVDAPPTELWG</sequence>
<dbReference type="PROSITE" id="PS00909">
    <property type="entry name" value="MR_MLE_2"/>
    <property type="match status" value="1"/>
</dbReference>
<evidence type="ECO:0000256" key="6">
    <source>
        <dbReference type="PIRSR" id="PIRSR634603-3"/>
    </source>
</evidence>
<comment type="similarity">
    <text evidence="1 7">Belongs to the mandelate racemase/muconate lactonizing enzyme family.</text>
</comment>
<dbReference type="PANTHER" id="PTHR48080">
    <property type="entry name" value="D-GALACTONATE DEHYDRATASE-RELATED"/>
    <property type="match status" value="1"/>
</dbReference>
<evidence type="ECO:0000256" key="1">
    <source>
        <dbReference type="ARBA" id="ARBA00008031"/>
    </source>
</evidence>
<protein>
    <recommendedName>
        <fullName evidence="7">Dipeptide epimerase</fullName>
        <ecNumber evidence="7">5.1.1.-</ecNumber>
    </recommendedName>
</protein>
<dbReference type="Proteomes" id="UP000325372">
    <property type="component" value="Unassembled WGS sequence"/>
</dbReference>
<dbReference type="RefSeq" id="WP_150862373.1">
    <property type="nucleotide sequence ID" value="NZ_VYXP01000001.1"/>
</dbReference>
<dbReference type="PANTHER" id="PTHR48080:SF3">
    <property type="entry name" value="ENOLASE SUPERFAMILY MEMBER DDB_G0284701"/>
    <property type="match status" value="1"/>
</dbReference>
<evidence type="ECO:0000256" key="5">
    <source>
        <dbReference type="PIRSR" id="PIRSR634603-1"/>
    </source>
</evidence>
<comment type="caution">
    <text evidence="9">The sequence shown here is derived from an EMBL/GenBank/DDBJ whole genome shotgun (WGS) entry which is preliminary data.</text>
</comment>
<organism evidence="9 10">
    <name type="scientific">Marinihelvus fidelis</name>
    <dbReference type="NCBI Taxonomy" id="2613842"/>
    <lineage>
        <taxon>Bacteria</taxon>
        <taxon>Pseudomonadati</taxon>
        <taxon>Pseudomonadota</taxon>
        <taxon>Gammaproteobacteria</taxon>
        <taxon>Chromatiales</taxon>
        <taxon>Wenzhouxiangellaceae</taxon>
        <taxon>Marinihelvus</taxon>
    </lineage>
</organism>
<dbReference type="NCBIfam" id="NF042940">
    <property type="entry name" value="racemase_DgcA"/>
    <property type="match status" value="1"/>
</dbReference>
<feature type="binding site" evidence="6">
    <location>
        <position position="221"/>
    </location>
    <ligand>
        <name>Mg(2+)</name>
        <dbReference type="ChEBI" id="CHEBI:18420"/>
    </ligand>
</feature>
<dbReference type="Gene3D" id="3.30.390.10">
    <property type="entry name" value="Enolase-like, N-terminal domain"/>
    <property type="match status" value="1"/>
</dbReference>
<comment type="cofactor">
    <cofactor evidence="6 7">
        <name>Mg(2+)</name>
        <dbReference type="ChEBI" id="CHEBI:18420"/>
    </cofactor>
    <text evidence="6 7">Binds 1 Mg(2+) ion per subunit.</text>
</comment>
<keyword evidence="10" id="KW-1185">Reference proteome</keyword>
<dbReference type="InterPro" id="IPR034603">
    <property type="entry name" value="Dipeptide_epimerase"/>
</dbReference>
<dbReference type="GO" id="GO:0046872">
    <property type="term" value="F:metal ion binding"/>
    <property type="evidence" value="ECO:0007669"/>
    <property type="project" value="UniProtKB-KW"/>
</dbReference>
<dbReference type="Pfam" id="PF02746">
    <property type="entry name" value="MR_MLE_N"/>
    <property type="match status" value="1"/>
</dbReference>
<reference evidence="9 10" key="1">
    <citation type="submission" date="2019-09" db="EMBL/GenBank/DDBJ databases">
        <title>Wenzhouxiangella sp. Genome sequencing and assembly.</title>
        <authorList>
            <person name="Zhang R."/>
        </authorList>
    </citation>
    <scope>NUCLEOTIDE SEQUENCE [LARGE SCALE GENOMIC DNA]</scope>
    <source>
        <strain evidence="9 10">W260</strain>
    </source>
</reference>
<evidence type="ECO:0000256" key="2">
    <source>
        <dbReference type="ARBA" id="ARBA00022723"/>
    </source>
</evidence>
<dbReference type="EC" id="5.1.1.-" evidence="7"/>
<dbReference type="EMBL" id="VYXP01000001">
    <property type="protein sequence ID" value="KAA9134023.1"/>
    <property type="molecule type" value="Genomic_DNA"/>
</dbReference>
<dbReference type="SUPFAM" id="SSF54826">
    <property type="entry name" value="Enolase N-terminal domain-like"/>
    <property type="match status" value="1"/>
</dbReference>
<name>A0A5N0TFV2_9GAMM</name>
<evidence type="ECO:0000259" key="8">
    <source>
        <dbReference type="SMART" id="SM00922"/>
    </source>
</evidence>
<evidence type="ECO:0000256" key="7">
    <source>
        <dbReference type="RuleBase" id="RU366006"/>
    </source>
</evidence>
<evidence type="ECO:0000256" key="3">
    <source>
        <dbReference type="ARBA" id="ARBA00022842"/>
    </source>
</evidence>
<dbReference type="InterPro" id="IPR036849">
    <property type="entry name" value="Enolase-like_C_sf"/>
</dbReference>
<feature type="active site" description="Proton acceptor; specific for (S)-substrate epimerization" evidence="5">
    <location>
        <position position="243"/>
    </location>
</feature>
<accession>A0A5N0TFV2</accession>
<dbReference type="AlphaFoldDB" id="A0A5N0TFV2"/>
<dbReference type="GO" id="GO:0009063">
    <property type="term" value="P:amino acid catabolic process"/>
    <property type="evidence" value="ECO:0007669"/>
    <property type="project" value="InterPro"/>
</dbReference>